<dbReference type="Proteomes" id="UP000183365">
    <property type="component" value="Unassembled WGS sequence"/>
</dbReference>
<accession>A0A1L0FKC4</accession>
<keyword evidence="2" id="KW-1185">Reference proteome</keyword>
<proteinExistence type="predicted"/>
<dbReference type="AlphaFoldDB" id="A0A1L0FKC4"/>
<sequence>MTHFKTDFINSDNKFKIVDDLCLMNPAILDEKLDKKMRIETHTFYIHVFNNDNKETFVIMIQILLSNVLDGLQKSTELLFSIMNSDGKTNTFLKQKVKTPIGTGKYFIEGKNLKYKIEQECITLCYDDDLLSISLRFDRENRQSVKILPFDEYESTRLTNGEIEHVFTLGLDVGRNSYIKYNNNDMIKLDDEHRISTSYIIAMQNGLPYKLVDSWKFFNKVDFDNNSVELIMEYGFTNETLSTCIKLYENGMMNINYGLIKDEKRENELDNSLDLVRNYEILKELPKIILILMKKLTNNDPVLKQYCRYKNPSMIYELTTMKK</sequence>
<protein>
    <submittedName>
        <fullName evidence="1">Uncharacterized protein</fullName>
    </submittedName>
</protein>
<evidence type="ECO:0000313" key="1">
    <source>
        <dbReference type="EMBL" id="SGZ40038.1"/>
    </source>
</evidence>
<dbReference type="EMBL" id="FQNF01000037">
    <property type="protein sequence ID" value="SGZ40038.1"/>
    <property type="molecule type" value="Genomic_DNA"/>
</dbReference>
<name>A0A1L0FKC4_9ASCO</name>
<dbReference type="VEuPathDB" id="FungiDB:HGUI_02238"/>
<dbReference type="OrthoDB" id="10644587at2759"/>
<evidence type="ECO:0000313" key="2">
    <source>
        <dbReference type="Proteomes" id="UP000183365"/>
    </source>
</evidence>
<reference evidence="2" key="1">
    <citation type="submission" date="2016-11" db="EMBL/GenBank/DDBJ databases">
        <authorList>
            <person name="Guldener U."/>
        </authorList>
    </citation>
    <scope>NUCLEOTIDE SEQUENCE [LARGE SCALE GENOMIC DNA]</scope>
</reference>
<gene>
    <name evidence="1" type="ORF">HGUI_02238</name>
</gene>
<organism evidence="1 2">
    <name type="scientific">Hanseniaspora guilliermondii</name>
    <dbReference type="NCBI Taxonomy" id="56406"/>
    <lineage>
        <taxon>Eukaryota</taxon>
        <taxon>Fungi</taxon>
        <taxon>Dikarya</taxon>
        <taxon>Ascomycota</taxon>
        <taxon>Saccharomycotina</taxon>
        <taxon>Saccharomycetes</taxon>
        <taxon>Saccharomycodales</taxon>
        <taxon>Saccharomycodaceae</taxon>
        <taxon>Hanseniaspora</taxon>
    </lineage>
</organism>